<sequence>MDRDLSTILIVVVLFLIFAGLLAAAGGVEKEKSRFWIRNIDIKAEAVDEDNVNITAIITLEHRGSATSGVKLFVKVYDGETGLLLREQGVPVGMTESKSAMNNKSVVPGGDRSVETRLSFTLPTEESLRLVVELFEGDEFITDSGAWVSGLSTLKIKDEPEIQIRDVDFAVNRTNGDRTIVDATAYIDNLKSADTPSLRMLIKVEDSETGLLVDLAEVDIGSLAGGGTSIRSASLSLLGERDHAIDLMIWSGDKIVAEGHGEVGLSPFGNRTEFIPVTGTVIEKKPEISVDKFIPRPELPPSEEAMHYKGVGGMGSPELPTPGFGVIGAILALLIVLSIRRTKNGR</sequence>
<protein>
    <recommendedName>
        <fullName evidence="2">DUF7490 domain-containing protein</fullName>
    </recommendedName>
</protein>
<feature type="domain" description="DUF7490" evidence="2">
    <location>
        <begin position="162"/>
        <end position="263"/>
    </location>
</feature>
<dbReference type="AlphaFoldDB" id="A0A812A114"/>
<keyword evidence="1" id="KW-0812">Transmembrane</keyword>
<dbReference type="Pfam" id="PF24318">
    <property type="entry name" value="DUF7490"/>
    <property type="match status" value="2"/>
</dbReference>
<keyword evidence="1" id="KW-0472">Membrane</keyword>
<name>A0A812A114_9EURY</name>
<feature type="transmembrane region" description="Helical" evidence="1">
    <location>
        <begin position="319"/>
        <end position="339"/>
    </location>
</feature>
<comment type="caution">
    <text evidence="3">The sequence shown here is derived from an EMBL/GenBank/DDBJ whole genome shotgun (WGS) entry which is preliminary data.</text>
</comment>
<proteinExistence type="predicted"/>
<dbReference type="InterPro" id="IPR055913">
    <property type="entry name" value="DUF7490"/>
</dbReference>
<feature type="domain" description="DUF7490" evidence="2">
    <location>
        <begin position="37"/>
        <end position="151"/>
    </location>
</feature>
<evidence type="ECO:0000313" key="3">
    <source>
        <dbReference type="EMBL" id="CAD7766834.1"/>
    </source>
</evidence>
<dbReference type="EMBL" id="CAJHZY010000018">
    <property type="protein sequence ID" value="CAD7766834.1"/>
    <property type="molecule type" value="Genomic_DNA"/>
</dbReference>
<evidence type="ECO:0000259" key="2">
    <source>
        <dbReference type="Pfam" id="PF24318"/>
    </source>
</evidence>
<accession>A0A812A114</accession>
<keyword evidence="1" id="KW-1133">Transmembrane helix</keyword>
<gene>
    <name evidence="3" type="ORF">DNFNHJIP_00235</name>
</gene>
<evidence type="ECO:0000256" key="1">
    <source>
        <dbReference type="SAM" id="Phobius"/>
    </source>
</evidence>
<dbReference type="Proteomes" id="UP000614580">
    <property type="component" value="Unassembled WGS sequence"/>
</dbReference>
<organism evidence="3 4">
    <name type="scientific">Candidatus Argoarchaeum ethanivorans</name>
    <dbReference type="NCBI Taxonomy" id="2608793"/>
    <lineage>
        <taxon>Archaea</taxon>
        <taxon>Methanobacteriati</taxon>
        <taxon>Methanobacteriota</taxon>
        <taxon>Stenosarchaea group</taxon>
        <taxon>Methanomicrobia</taxon>
        <taxon>Methanosarcinales</taxon>
        <taxon>Methanosarcinales incertae sedis</taxon>
        <taxon>GOM Arc I cluster</taxon>
        <taxon>Candidatus Argoarchaeum</taxon>
    </lineage>
</organism>
<reference evidence="3" key="1">
    <citation type="submission" date="2020-12" db="EMBL/GenBank/DDBJ databases">
        <authorList>
            <person name="Hahn C.J."/>
            <person name="Laso-Perez R."/>
            <person name="Vulcano F."/>
            <person name="Vaziourakis K.-M."/>
            <person name="Stokke R."/>
            <person name="Steen I.H."/>
            <person name="Teske A."/>
            <person name="Boetius A."/>
            <person name="Liebeke M."/>
            <person name="Amann R."/>
            <person name="Knittel K."/>
        </authorList>
    </citation>
    <scope>NUCLEOTIDE SEQUENCE</scope>
    <source>
        <strain evidence="3">Gfbio:c6db26ca-90af-429b-aeed-0e3e8aed0b5e:GoM-Arc1_AMV-AAA_792_C10</strain>
    </source>
</reference>
<evidence type="ECO:0000313" key="4">
    <source>
        <dbReference type="Proteomes" id="UP000614580"/>
    </source>
</evidence>